<feature type="compositionally biased region" description="Low complexity" evidence="1">
    <location>
        <begin position="81"/>
        <end position="107"/>
    </location>
</feature>
<feature type="region of interest" description="Disordered" evidence="1">
    <location>
        <begin position="1107"/>
        <end position="1126"/>
    </location>
</feature>
<proteinExistence type="predicted"/>
<sequence>MDAQELYPMYLDGNSARASSCGPSPAHYSPDPTAGAGNKQIGKNHSTNLSQHQGEQNNTRITNGVEMSRLTRTRSAIQFPQTQSQDTDSNPQQQQQSTSQASGSSTTAGRPIRMIKTRSMSSNANMKTQTIAFGGHVPPKQSSKLKPPPTKRNAKGTRSTKLDHANVQPDPSLSHQAASTTCQASPKPIVVIPSLTQSASTSASTSPAPTVMAPSIPPQTTLSTSQVAPEPIVVIPSHPGHTSSKVSRKLPASGARPPPGEPPKASCSDPSTLPPAVSLNPPSHSNRPRLIPPAKANKDRPRKRLFEDVDNSSNDIFSFLDHKPRPKKLTKPATRPVFKPSQPIFPKTTRITTEAEGTKTKQRVSASNKLLAGAQPQAKKNKKTHPAPSAITTEFQAPEVHIEKPALEQDFQAQKLPACDHEAQHVSNPLAIPTTKPNEEKDTFIPQPITLTSSAADQPASILKNEQIPTTQDSRSLPPVETSSGTNLSLNSNLPPTNKITPVKRAFEATSTNPFPPKPSTRPASSLDPSSNQTEETSADAIDFLSPRKKQKRSPQPEPDPQKADSQTHPDSNPQTDRCTGPEQTPTDIHPSTTANHTGSQDPCDTNDDRGSKNQTHDTEPPIEAPQSPIEASLDAQALSDDESPPSPFSSPLTELSELSILRNLPPDSPTQTMKNSHTEAPLAGSISDPTEPVVNSNVVMSTSVCQDISPPPVRATTPEPIVELKSTTPKPSPKFIPTRTSPIKFSTLPTSIPIMSPQSSNPSEAPSADMCANLASTSQLLIEEASKRPSMLPRRALKPSMGTGQPMTFNVIPSLDAIIENSPEKKPVRDALSAASLNRPRGFGAPSRMFYGAGMKSKAEGIFSRPTVGSKVYLPGPSGGPSSIKPHSELFKAAEQHQSQTEGSASELENQIKSQQEATLEEDDASVDTSTTSIATQQSSSTDSSMTSSGEPNQPQFFGNISSDTKDRLNKLKNMLTKMRPEHASTTGHDQRQQSRYRDSEVPLKDDTSESRVNRSTATTTTTSSRARRRSSSVPLNYCEDDNLSKSTSRSQNPSIRAATKAVPPAQRRVSNILPSVRLDASSPTPGSSSSKTGLSASCSASSGLNHLNNCSTTPASTSTTDRQNKKLISPLKNVVAFVDVRTAEGDDAGKVFVEMLKALGAKVVGRPVFPLTHIIFKAGKPTTIEKYMIHPRPKPALVGIGWVVRCREIMSRAEEKPYTIDLSSAQVIPFYNTENHRSPNISTHPINSSGPINTHNGNSAHNRRKSMEPKALSLLNSGLQLNHTSSSTSSSNTTSSSSIPDSSSGSQNSLSKSCIGKPMSTDPINSQVIETTPDQVIAQSIERARRKSLQFLPKVGSPLARKVSNTLNQRSDEEEDPEPEGARHSPKPPASPVS</sequence>
<organism evidence="3 4">
    <name type="scientific">Puccinia striiformis f. sp. tritici PST-78</name>
    <dbReference type="NCBI Taxonomy" id="1165861"/>
    <lineage>
        <taxon>Eukaryota</taxon>
        <taxon>Fungi</taxon>
        <taxon>Dikarya</taxon>
        <taxon>Basidiomycota</taxon>
        <taxon>Pucciniomycotina</taxon>
        <taxon>Pucciniomycetes</taxon>
        <taxon>Pucciniales</taxon>
        <taxon>Pucciniaceae</taxon>
        <taxon>Puccinia</taxon>
    </lineage>
</organism>
<feature type="domain" description="BRCT" evidence="2">
    <location>
        <begin position="1128"/>
        <end position="1222"/>
    </location>
</feature>
<feature type="region of interest" description="Disordered" evidence="1">
    <location>
        <begin position="79"/>
        <end position="181"/>
    </location>
</feature>
<gene>
    <name evidence="3" type="ORF">PSTG_14900</name>
</gene>
<feature type="region of interest" description="Disordered" evidence="1">
    <location>
        <begin position="724"/>
        <end position="743"/>
    </location>
</feature>
<dbReference type="GO" id="GO:0000278">
    <property type="term" value="P:mitotic cell cycle"/>
    <property type="evidence" value="ECO:0007669"/>
    <property type="project" value="TreeGrafter"/>
</dbReference>
<keyword evidence="4" id="KW-1185">Reference proteome</keyword>
<feature type="region of interest" description="Disordered" evidence="1">
    <location>
        <begin position="979"/>
        <end position="1100"/>
    </location>
</feature>
<feature type="compositionally biased region" description="Polar residues" evidence="1">
    <location>
        <begin position="1240"/>
        <end position="1262"/>
    </location>
</feature>
<feature type="compositionally biased region" description="Polar residues" evidence="1">
    <location>
        <begin position="169"/>
        <end position="181"/>
    </location>
</feature>
<feature type="compositionally biased region" description="Low complexity" evidence="1">
    <location>
        <begin position="1016"/>
        <end position="1026"/>
    </location>
</feature>
<dbReference type="EMBL" id="AJIL01000192">
    <property type="protein sequence ID" value="KNE91680.1"/>
    <property type="molecule type" value="Genomic_DNA"/>
</dbReference>
<evidence type="ECO:0000259" key="2">
    <source>
        <dbReference type="PROSITE" id="PS50172"/>
    </source>
</evidence>
<name>A0A0L0UXC5_9BASI</name>
<feature type="compositionally biased region" description="Polar residues" evidence="1">
    <location>
        <begin position="1107"/>
        <end position="1123"/>
    </location>
</feature>
<dbReference type="Proteomes" id="UP000054564">
    <property type="component" value="Unassembled WGS sequence"/>
</dbReference>
<protein>
    <recommendedName>
        <fullName evidence="2">BRCT domain-containing protein</fullName>
    </recommendedName>
</protein>
<feature type="region of interest" description="Disordered" evidence="1">
    <location>
        <begin position="1354"/>
        <end position="1396"/>
    </location>
</feature>
<feature type="compositionally biased region" description="Polar residues" evidence="1">
    <location>
        <begin position="951"/>
        <end position="964"/>
    </location>
</feature>
<evidence type="ECO:0000256" key="1">
    <source>
        <dbReference type="SAM" id="MobiDB-lite"/>
    </source>
</evidence>
<reference evidence="4" key="1">
    <citation type="submission" date="2014-03" db="EMBL/GenBank/DDBJ databases">
        <title>The Genome Sequence of Puccinia striiformis f. sp. tritici PST-78.</title>
        <authorList>
            <consortium name="The Broad Institute Genome Sequencing Platform"/>
            <person name="Cuomo C."/>
            <person name="Hulbert S."/>
            <person name="Chen X."/>
            <person name="Walker B."/>
            <person name="Young S.K."/>
            <person name="Zeng Q."/>
            <person name="Gargeya S."/>
            <person name="Fitzgerald M."/>
            <person name="Haas B."/>
            <person name="Abouelleil A."/>
            <person name="Alvarado L."/>
            <person name="Arachchi H.M."/>
            <person name="Berlin A.M."/>
            <person name="Chapman S.B."/>
            <person name="Goldberg J."/>
            <person name="Griggs A."/>
            <person name="Gujja S."/>
            <person name="Hansen M."/>
            <person name="Howarth C."/>
            <person name="Imamovic A."/>
            <person name="Larimer J."/>
            <person name="McCowan C."/>
            <person name="Montmayeur A."/>
            <person name="Murphy C."/>
            <person name="Neiman D."/>
            <person name="Pearson M."/>
            <person name="Priest M."/>
            <person name="Roberts A."/>
            <person name="Saif S."/>
            <person name="Shea T."/>
            <person name="Sisk P."/>
            <person name="Sykes S."/>
            <person name="Wortman J."/>
            <person name="Nusbaum C."/>
            <person name="Birren B."/>
        </authorList>
    </citation>
    <scope>NUCLEOTIDE SEQUENCE [LARGE SCALE GENOMIC DNA]</scope>
    <source>
        <strain evidence="4">race PST-78</strain>
    </source>
</reference>
<feature type="compositionally biased region" description="Low complexity" evidence="1">
    <location>
        <begin position="199"/>
        <end position="214"/>
    </location>
</feature>
<dbReference type="OrthoDB" id="2502783at2759"/>
<dbReference type="InterPro" id="IPR022047">
    <property type="entry name" value="Microcephalin-like"/>
</dbReference>
<evidence type="ECO:0000313" key="3">
    <source>
        <dbReference type="EMBL" id="KNE91680.1"/>
    </source>
</evidence>
<feature type="compositionally biased region" description="Polar residues" evidence="1">
    <location>
        <begin position="569"/>
        <end position="604"/>
    </location>
</feature>
<dbReference type="STRING" id="1165861.A0A0L0UXC5"/>
<feature type="compositionally biased region" description="Low complexity" evidence="1">
    <location>
        <begin position="650"/>
        <end position="660"/>
    </location>
</feature>
<feature type="region of interest" description="Disordered" evidence="1">
    <location>
        <begin position="1237"/>
        <end position="1268"/>
    </location>
</feature>
<feature type="region of interest" description="Disordered" evidence="1">
    <location>
        <begin position="199"/>
        <end position="401"/>
    </location>
</feature>
<feature type="region of interest" description="Disordered" evidence="1">
    <location>
        <begin position="1"/>
        <end position="63"/>
    </location>
</feature>
<dbReference type="Gene3D" id="3.40.50.10190">
    <property type="entry name" value="BRCT domain"/>
    <property type="match status" value="1"/>
</dbReference>
<feature type="compositionally biased region" description="Polar residues" evidence="1">
    <location>
        <begin position="1046"/>
        <end position="1056"/>
    </location>
</feature>
<dbReference type="PROSITE" id="PS50172">
    <property type="entry name" value="BRCT"/>
    <property type="match status" value="1"/>
</dbReference>
<feature type="compositionally biased region" description="Basic and acidic residues" evidence="1">
    <location>
        <begin position="607"/>
        <end position="620"/>
    </location>
</feature>
<dbReference type="InterPro" id="IPR001357">
    <property type="entry name" value="BRCT_dom"/>
</dbReference>
<dbReference type="CDD" id="cd17716">
    <property type="entry name" value="BRCT_microcephalin_rpt1"/>
    <property type="match status" value="1"/>
</dbReference>
<feature type="compositionally biased region" description="Polar residues" evidence="1">
    <location>
        <begin position="897"/>
        <end position="919"/>
    </location>
</feature>
<feature type="compositionally biased region" description="Low complexity" evidence="1">
    <location>
        <begin position="1082"/>
        <end position="1100"/>
    </location>
</feature>
<dbReference type="SUPFAM" id="SSF52113">
    <property type="entry name" value="BRCT domain"/>
    <property type="match status" value="1"/>
</dbReference>
<feature type="region of interest" description="Disordered" evidence="1">
    <location>
        <begin position="893"/>
        <end position="965"/>
    </location>
</feature>
<feature type="region of interest" description="Disordered" evidence="1">
    <location>
        <begin position="1283"/>
        <end position="1330"/>
    </location>
</feature>
<comment type="caution">
    <text evidence="3">The sequence shown here is derived from an EMBL/GenBank/DDBJ whole genome shotgun (WGS) entry which is preliminary data.</text>
</comment>
<evidence type="ECO:0000313" key="4">
    <source>
        <dbReference type="Proteomes" id="UP000054564"/>
    </source>
</evidence>
<feature type="compositionally biased region" description="Low complexity" evidence="1">
    <location>
        <begin position="1286"/>
        <end position="1315"/>
    </location>
</feature>
<feature type="compositionally biased region" description="Low complexity" evidence="1">
    <location>
        <begin position="930"/>
        <end position="950"/>
    </location>
</feature>
<feature type="compositionally biased region" description="Polar residues" evidence="1">
    <location>
        <begin position="41"/>
        <end position="62"/>
    </location>
</feature>
<dbReference type="PANTHER" id="PTHR14625:SF3">
    <property type="entry name" value="MICROCEPHALIN"/>
    <property type="match status" value="1"/>
</dbReference>
<feature type="compositionally biased region" description="Polar residues" evidence="1">
    <location>
        <begin position="522"/>
        <end position="536"/>
    </location>
</feature>
<feature type="region of interest" description="Disordered" evidence="1">
    <location>
        <begin position="422"/>
        <end position="694"/>
    </location>
</feature>
<feature type="compositionally biased region" description="Low complexity" evidence="1">
    <location>
        <begin position="482"/>
        <end position="498"/>
    </location>
</feature>
<feature type="compositionally biased region" description="Basic and acidic residues" evidence="1">
    <location>
        <begin position="980"/>
        <end position="1014"/>
    </location>
</feature>
<dbReference type="PANTHER" id="PTHR14625">
    <property type="entry name" value="MICROCEPHALIN"/>
    <property type="match status" value="1"/>
</dbReference>
<feature type="compositionally biased region" description="Polar residues" evidence="1">
    <location>
        <begin position="218"/>
        <end position="227"/>
    </location>
</feature>
<feature type="region of interest" description="Disordered" evidence="1">
    <location>
        <begin position="785"/>
        <end position="806"/>
    </location>
</feature>
<accession>A0A0L0UXC5</accession>
<feature type="compositionally biased region" description="Polar residues" evidence="1">
    <location>
        <begin position="118"/>
        <end position="131"/>
    </location>
</feature>
<feature type="compositionally biased region" description="Basic and acidic residues" evidence="1">
    <location>
        <begin position="296"/>
        <end position="307"/>
    </location>
</feature>
<dbReference type="InterPro" id="IPR036420">
    <property type="entry name" value="BRCT_dom_sf"/>
</dbReference>